<dbReference type="PANTHER" id="PTHR46390:SF1">
    <property type="entry name" value="MANNOSE-1-PHOSPHATE GUANYLYLTRANSFERASE"/>
    <property type="match status" value="1"/>
</dbReference>
<dbReference type="EMBL" id="JADKGY010000020">
    <property type="protein sequence ID" value="MBK9983484.1"/>
    <property type="molecule type" value="Genomic_DNA"/>
</dbReference>
<organism evidence="10 11">
    <name type="scientific">Candidatus Opimibacter skivensis</name>
    <dbReference type="NCBI Taxonomy" id="2982028"/>
    <lineage>
        <taxon>Bacteria</taxon>
        <taxon>Pseudomonadati</taxon>
        <taxon>Bacteroidota</taxon>
        <taxon>Saprospiria</taxon>
        <taxon>Saprospirales</taxon>
        <taxon>Saprospiraceae</taxon>
        <taxon>Candidatus Opimibacter</taxon>
    </lineage>
</organism>
<reference evidence="10 11" key="1">
    <citation type="submission" date="2020-10" db="EMBL/GenBank/DDBJ databases">
        <title>Connecting structure to function with the recovery of over 1000 high-quality activated sludge metagenome-assembled genomes encoding full-length rRNA genes using long-read sequencing.</title>
        <authorList>
            <person name="Singleton C.M."/>
            <person name="Petriglieri F."/>
            <person name="Kristensen J.M."/>
            <person name="Kirkegaard R.H."/>
            <person name="Michaelsen T.Y."/>
            <person name="Andersen M.H."/>
            <person name="Karst S.M."/>
            <person name="Dueholm M.S."/>
            <person name="Nielsen P.H."/>
            <person name="Albertsen M."/>
        </authorList>
    </citation>
    <scope>NUCLEOTIDE SEQUENCE [LARGE SCALE GENOMIC DNA]</scope>
    <source>
        <strain evidence="10">Ribe_18-Q3-R11-54_MAXAC.273</strain>
    </source>
</reference>
<evidence type="ECO:0000256" key="6">
    <source>
        <dbReference type="ARBA" id="ARBA00023134"/>
    </source>
</evidence>
<evidence type="ECO:0000256" key="7">
    <source>
        <dbReference type="ARBA" id="ARBA00047343"/>
    </source>
</evidence>
<comment type="caution">
    <text evidence="10">The sequence shown here is derived from an EMBL/GenBank/DDBJ whole genome shotgun (WGS) entry which is preliminary data.</text>
</comment>
<dbReference type="GO" id="GO:0004475">
    <property type="term" value="F:mannose-1-phosphate guanylyltransferase (GTP) activity"/>
    <property type="evidence" value="ECO:0007669"/>
    <property type="project" value="UniProtKB-EC"/>
</dbReference>
<dbReference type="InterPro" id="IPR049577">
    <property type="entry name" value="GMPP_N"/>
</dbReference>
<evidence type="ECO:0000256" key="1">
    <source>
        <dbReference type="ARBA" id="ARBA00006115"/>
    </source>
</evidence>
<evidence type="ECO:0000256" key="2">
    <source>
        <dbReference type="ARBA" id="ARBA00012387"/>
    </source>
</evidence>
<dbReference type="SUPFAM" id="SSF159283">
    <property type="entry name" value="Guanosine diphospho-D-mannose pyrophosphorylase/mannose-6-phosphate isomerase linker domain"/>
    <property type="match status" value="1"/>
</dbReference>
<keyword evidence="3" id="KW-0808">Transferase</keyword>
<feature type="domain" description="MannoseP isomerase/GMP-like beta-helix" evidence="9">
    <location>
        <begin position="305"/>
        <end position="350"/>
    </location>
</feature>
<gene>
    <name evidence="10" type="ORF">IPP15_14045</name>
</gene>
<keyword evidence="5" id="KW-0547">Nucleotide-binding</keyword>
<dbReference type="GO" id="GO:0005525">
    <property type="term" value="F:GTP binding"/>
    <property type="evidence" value="ECO:0007669"/>
    <property type="project" value="UniProtKB-KW"/>
</dbReference>
<dbReference type="Gene3D" id="3.90.550.10">
    <property type="entry name" value="Spore Coat Polysaccharide Biosynthesis Protein SpsA, Chain A"/>
    <property type="match status" value="1"/>
</dbReference>
<dbReference type="CDD" id="cd02509">
    <property type="entry name" value="GDP-M1P_Guanylyltransferase"/>
    <property type="match status" value="1"/>
</dbReference>
<evidence type="ECO:0000259" key="8">
    <source>
        <dbReference type="Pfam" id="PF00483"/>
    </source>
</evidence>
<evidence type="ECO:0000313" key="10">
    <source>
        <dbReference type="EMBL" id="MBK9983484.1"/>
    </source>
</evidence>
<accession>A0A9D7XNK7</accession>
<evidence type="ECO:0000259" key="9">
    <source>
        <dbReference type="Pfam" id="PF22640"/>
    </source>
</evidence>
<evidence type="ECO:0000256" key="4">
    <source>
        <dbReference type="ARBA" id="ARBA00022695"/>
    </source>
</evidence>
<protein>
    <recommendedName>
        <fullName evidence="2">mannose-1-phosphate guanylyltransferase</fullName>
        <ecNumber evidence="2">2.7.7.13</ecNumber>
    </recommendedName>
</protein>
<proteinExistence type="inferred from homology"/>
<evidence type="ECO:0000256" key="3">
    <source>
        <dbReference type="ARBA" id="ARBA00022679"/>
    </source>
</evidence>
<evidence type="ECO:0000256" key="5">
    <source>
        <dbReference type="ARBA" id="ARBA00022741"/>
    </source>
</evidence>
<dbReference type="Pfam" id="PF00483">
    <property type="entry name" value="NTP_transferase"/>
    <property type="match status" value="1"/>
</dbReference>
<dbReference type="Pfam" id="PF22640">
    <property type="entry name" value="ManC_GMP_beta-helix"/>
    <property type="match status" value="1"/>
</dbReference>
<dbReference type="InterPro" id="IPR054566">
    <property type="entry name" value="ManC/GMP-like_b-helix"/>
</dbReference>
<sequence length="359" mass="40670">MKTSPYVLIMAGGVGSRFWPASREHLPKQFLDITGEGKTLIQMTFDRFAAFIPTDNIYVITHEQYRTLTIESLPDIHQNNIITEPSRNNTAASIALASFKLSKKNPDAICIVAPADHIIMDPSGFEKYIETACKHAELYHSFVTLGIKPTRPDTGYGYIEFDTEDPSAVRKVKSFREKPNATDALFYMETGNFVWNSGIFIWRLDAILNSYKIHAPGIYTILYPGHAKYNTEKEIDFILSEYPKTEKISVDYAILEKADNVYTIPCDIGWSDVGTWNSLFEISEKDKDGNAIMGKPVYVEATYQSLIIAKHSKLVVIKGLEDFIVVDTDDCLMIFPKSEEQSIKELKEKLMKEGLGRYL</sequence>
<comment type="similarity">
    <text evidence="1">Belongs to the mannose-6-phosphate isomerase type 2 family.</text>
</comment>
<dbReference type="PANTHER" id="PTHR46390">
    <property type="entry name" value="MANNOSE-1-PHOSPHATE GUANYLYLTRANSFERASE"/>
    <property type="match status" value="1"/>
</dbReference>
<dbReference type="Proteomes" id="UP000808337">
    <property type="component" value="Unassembled WGS sequence"/>
</dbReference>
<dbReference type="InterPro" id="IPR029044">
    <property type="entry name" value="Nucleotide-diphossugar_trans"/>
</dbReference>
<keyword evidence="4 10" id="KW-0548">Nucleotidyltransferase</keyword>
<dbReference type="GO" id="GO:0009298">
    <property type="term" value="P:GDP-mannose biosynthetic process"/>
    <property type="evidence" value="ECO:0007669"/>
    <property type="project" value="TreeGrafter"/>
</dbReference>
<dbReference type="AlphaFoldDB" id="A0A9D7XNK7"/>
<dbReference type="InterPro" id="IPR005835">
    <property type="entry name" value="NTP_transferase_dom"/>
</dbReference>
<keyword evidence="6" id="KW-0342">GTP-binding</keyword>
<dbReference type="SUPFAM" id="SSF53448">
    <property type="entry name" value="Nucleotide-diphospho-sugar transferases"/>
    <property type="match status" value="1"/>
</dbReference>
<name>A0A9D7XNK7_9BACT</name>
<dbReference type="FunFam" id="3.90.550.10:FF:000046">
    <property type="entry name" value="Mannose-1-phosphate guanylyltransferase (GDP)"/>
    <property type="match status" value="1"/>
</dbReference>
<comment type="catalytic activity">
    <reaction evidence="7">
        <text>alpha-D-mannose 1-phosphate + GTP + H(+) = GDP-alpha-D-mannose + diphosphate</text>
        <dbReference type="Rhea" id="RHEA:15229"/>
        <dbReference type="ChEBI" id="CHEBI:15378"/>
        <dbReference type="ChEBI" id="CHEBI:33019"/>
        <dbReference type="ChEBI" id="CHEBI:37565"/>
        <dbReference type="ChEBI" id="CHEBI:57527"/>
        <dbReference type="ChEBI" id="CHEBI:58409"/>
        <dbReference type="EC" id="2.7.7.13"/>
    </reaction>
</comment>
<dbReference type="EC" id="2.7.7.13" evidence="2"/>
<feature type="domain" description="Nucleotidyl transferase" evidence="8">
    <location>
        <begin position="8"/>
        <end position="287"/>
    </location>
</feature>
<evidence type="ECO:0000313" key="11">
    <source>
        <dbReference type="Proteomes" id="UP000808337"/>
    </source>
</evidence>
<dbReference type="InterPro" id="IPR051161">
    <property type="entry name" value="Mannose-6P_isomerase_type2"/>
</dbReference>